<comment type="caution">
    <text evidence="2">The sequence shown here is derived from an EMBL/GenBank/DDBJ whole genome shotgun (WGS) entry which is preliminary data.</text>
</comment>
<feature type="transmembrane region" description="Helical" evidence="1">
    <location>
        <begin position="47"/>
        <end position="68"/>
    </location>
</feature>
<dbReference type="AlphaFoldDB" id="A0A7X6D303"/>
<keyword evidence="1" id="KW-0472">Membrane</keyword>
<accession>A0A7X6D303</accession>
<keyword evidence="3" id="KW-1185">Reference proteome</keyword>
<name>A0A7X6D303_9ACTN</name>
<dbReference type="GO" id="GO:0005886">
    <property type="term" value="C:plasma membrane"/>
    <property type="evidence" value="ECO:0007669"/>
    <property type="project" value="UniProtKB-SubCell"/>
</dbReference>
<dbReference type="Pfam" id="PF12679">
    <property type="entry name" value="ABC2_membrane_2"/>
    <property type="match status" value="1"/>
</dbReference>
<dbReference type="Proteomes" id="UP000578686">
    <property type="component" value="Unassembled WGS sequence"/>
</dbReference>
<feature type="transmembrane region" description="Helical" evidence="1">
    <location>
        <begin position="207"/>
        <end position="227"/>
    </location>
</feature>
<evidence type="ECO:0000313" key="3">
    <source>
        <dbReference type="Proteomes" id="UP000578686"/>
    </source>
</evidence>
<reference evidence="2 3" key="1">
    <citation type="submission" date="2020-03" db="EMBL/GenBank/DDBJ databases">
        <title>Draft genome of Streptomyces sp. ventii, isolated from the Axial Seamount in the Pacific Ocean, and resequencing of the two type strains Streptomyces lonarensis strain NCL 716 and Streptomyces bohaiensis strain 11A07.</title>
        <authorList>
            <person name="Loughran R.M."/>
            <person name="Pfannmuller K.M."/>
            <person name="Wasson B.J."/>
            <person name="Deadmond M.C."/>
            <person name="Paddock B.E."/>
            <person name="Koyack M.J."/>
            <person name="Gallegos D.A."/>
            <person name="Mitchell E.A."/>
            <person name="Ushijima B."/>
            <person name="Saw J.H."/>
            <person name="Mcphail K.L."/>
            <person name="Videau P."/>
        </authorList>
    </citation>
    <scope>NUCLEOTIDE SEQUENCE [LARGE SCALE GENOMIC DNA]</scope>
    <source>
        <strain evidence="2 3">NCL716</strain>
    </source>
</reference>
<dbReference type="PANTHER" id="PTHR37305:SF1">
    <property type="entry name" value="MEMBRANE PROTEIN"/>
    <property type="match status" value="1"/>
</dbReference>
<dbReference type="GO" id="GO:0140359">
    <property type="term" value="F:ABC-type transporter activity"/>
    <property type="evidence" value="ECO:0007669"/>
    <property type="project" value="InterPro"/>
</dbReference>
<feature type="transmembrane region" description="Helical" evidence="1">
    <location>
        <begin position="20"/>
        <end position="41"/>
    </location>
</feature>
<gene>
    <name evidence="2" type="ORF">HCN56_16635</name>
</gene>
<dbReference type="PANTHER" id="PTHR37305">
    <property type="entry name" value="INTEGRAL MEMBRANE PROTEIN-RELATED"/>
    <property type="match status" value="1"/>
</dbReference>
<organism evidence="2 3">
    <name type="scientific">Streptomyces lonarensis</name>
    <dbReference type="NCBI Taxonomy" id="700599"/>
    <lineage>
        <taxon>Bacteria</taxon>
        <taxon>Bacillati</taxon>
        <taxon>Actinomycetota</taxon>
        <taxon>Actinomycetes</taxon>
        <taxon>Kitasatosporales</taxon>
        <taxon>Streptomycetaceae</taxon>
        <taxon>Streptomyces</taxon>
    </lineage>
</organism>
<dbReference type="EMBL" id="JAAVJD010000136">
    <property type="protein sequence ID" value="NJQ07165.1"/>
    <property type="molecule type" value="Genomic_DNA"/>
</dbReference>
<feature type="transmembrane region" description="Helical" evidence="1">
    <location>
        <begin position="100"/>
        <end position="122"/>
    </location>
</feature>
<protein>
    <submittedName>
        <fullName evidence="2">ABC transporter permease</fullName>
    </submittedName>
</protein>
<keyword evidence="1" id="KW-0812">Transmembrane</keyword>
<feature type="transmembrane region" description="Helical" evidence="1">
    <location>
        <begin position="158"/>
        <end position="177"/>
    </location>
</feature>
<evidence type="ECO:0000256" key="1">
    <source>
        <dbReference type="SAM" id="Phobius"/>
    </source>
</evidence>
<feature type="transmembrane region" description="Helical" evidence="1">
    <location>
        <begin position="128"/>
        <end position="151"/>
    </location>
</feature>
<evidence type="ECO:0000313" key="2">
    <source>
        <dbReference type="EMBL" id="NJQ07165.1"/>
    </source>
</evidence>
<keyword evidence="1" id="KW-1133">Transmembrane helix</keyword>
<dbReference type="RefSeq" id="WP_167971942.1">
    <property type="nucleotide sequence ID" value="NZ_BHZG01000036.1"/>
</dbReference>
<proteinExistence type="predicted"/>
<sequence length="240" mass="24919">MYHPTVARLTFRALLGRKRALIMGVLPALLLVIAVAVRMLSGADDRATVSVLGGFALAAVVPLVCVIAGTGSIAPEIDDGSVVYLLSKPVSRQTIITTKFIVAVAVTGMFTVVPVYVAGLILNGNSQYIAFAYTAATAAAVIAYSAIFLLLGVVSRNAVVIGLIYALIWEALFGRLMPGVGNLSVQQWSLTLAEQIAATGANVSSTVSLPAGVILLVLATVGGVWYAGRRLASFTFAGEH</sequence>